<comment type="caution">
    <text evidence="2">The sequence shown here is derived from an EMBL/GenBank/DDBJ whole genome shotgun (WGS) entry which is preliminary data.</text>
</comment>
<dbReference type="Gene3D" id="1.20.120.450">
    <property type="entry name" value="dinb family like domain"/>
    <property type="match status" value="1"/>
</dbReference>
<dbReference type="RefSeq" id="WP_188086966.1">
    <property type="nucleotide sequence ID" value="NZ_JACVFC010000001.1"/>
</dbReference>
<dbReference type="EMBL" id="JACVFC010000001">
    <property type="protein sequence ID" value="MBC9929874.1"/>
    <property type="molecule type" value="Genomic_DNA"/>
</dbReference>
<dbReference type="SUPFAM" id="SSF109854">
    <property type="entry name" value="DinB/YfiT-like putative metalloenzymes"/>
    <property type="match status" value="1"/>
</dbReference>
<proteinExistence type="predicted"/>
<protein>
    <submittedName>
        <fullName evidence="2">DinB family protein</fullName>
    </submittedName>
</protein>
<sequence length="168" mass="19163">MRQQLIIDVENTRTLLLDTLSTFAAAEIDKQPFEGSWSPGQVAEHIAKASDCAIVYGNVAPTERPADAQVQAIRDVFLDFTQKFSSPEMILPTQTSHEKEALLNDIRRLWDKLKLAAETVDLEDTCLDFVVYGFEPFTRLEWIQFINIHAQRHVHQLQNIKTRLIKAG</sequence>
<dbReference type="InterPro" id="IPR034660">
    <property type="entry name" value="DinB/YfiT-like"/>
</dbReference>
<gene>
    <name evidence="2" type="ORF">ICL07_05760</name>
</gene>
<feature type="domain" description="DinB-like" evidence="1">
    <location>
        <begin position="10"/>
        <end position="157"/>
    </location>
</feature>
<reference evidence="2 3" key="1">
    <citation type="submission" date="2020-09" db="EMBL/GenBank/DDBJ databases">
        <title>Genome sequences of type strains of Chitinophaga qingshengii and Chitinophaga varians.</title>
        <authorList>
            <person name="Kittiwongwattana C."/>
        </authorList>
    </citation>
    <scope>NUCLEOTIDE SEQUENCE [LARGE SCALE GENOMIC DNA]</scope>
    <source>
        <strain evidence="2 3">JCM 30026</strain>
    </source>
</reference>
<name>A0ABR7TLD8_9BACT</name>
<accession>A0ABR7TLD8</accession>
<dbReference type="Proteomes" id="UP000659124">
    <property type="component" value="Unassembled WGS sequence"/>
</dbReference>
<dbReference type="InterPro" id="IPR024775">
    <property type="entry name" value="DinB-like"/>
</dbReference>
<evidence type="ECO:0000313" key="2">
    <source>
        <dbReference type="EMBL" id="MBC9929874.1"/>
    </source>
</evidence>
<keyword evidence="3" id="KW-1185">Reference proteome</keyword>
<dbReference type="Pfam" id="PF12867">
    <property type="entry name" value="DinB_2"/>
    <property type="match status" value="1"/>
</dbReference>
<evidence type="ECO:0000313" key="3">
    <source>
        <dbReference type="Proteomes" id="UP000659124"/>
    </source>
</evidence>
<organism evidence="2 3">
    <name type="scientific">Chitinophaga qingshengii</name>
    <dbReference type="NCBI Taxonomy" id="1569794"/>
    <lineage>
        <taxon>Bacteria</taxon>
        <taxon>Pseudomonadati</taxon>
        <taxon>Bacteroidota</taxon>
        <taxon>Chitinophagia</taxon>
        <taxon>Chitinophagales</taxon>
        <taxon>Chitinophagaceae</taxon>
        <taxon>Chitinophaga</taxon>
    </lineage>
</organism>
<evidence type="ECO:0000259" key="1">
    <source>
        <dbReference type="Pfam" id="PF12867"/>
    </source>
</evidence>